<evidence type="ECO:0000313" key="1">
    <source>
        <dbReference type="EMBL" id="AIG27892.1"/>
    </source>
</evidence>
<dbReference type="Gene3D" id="3.40.50.150">
    <property type="entry name" value="Vaccinia Virus protein VP39"/>
    <property type="match status" value="1"/>
</dbReference>
<organism evidence="1 2">
    <name type="scientific">Brevibacillus laterosporus LMG 15441</name>
    <dbReference type="NCBI Taxonomy" id="1042163"/>
    <lineage>
        <taxon>Bacteria</taxon>
        <taxon>Bacillati</taxon>
        <taxon>Bacillota</taxon>
        <taxon>Bacilli</taxon>
        <taxon>Bacillales</taxon>
        <taxon>Paenibacillaceae</taxon>
        <taxon>Brevibacillus</taxon>
    </lineage>
</organism>
<keyword evidence="2" id="KW-1185">Reference proteome</keyword>
<dbReference type="EMBL" id="CP007806">
    <property type="protein sequence ID" value="AIG27892.1"/>
    <property type="molecule type" value="Genomic_DNA"/>
</dbReference>
<sequence length="232" mass="26887">MNRFWEKIIRPILLKEQPKNIVEIGADYGFNTIRILEYCKWLNAKVYVVDPLPKFDVNAFQNAFGKHLEVIRLLSHDALPQISEYDVVLIDGDHNWYTVYFELKAIEERSKKTGKFPLVFFHDVDWPYGRRDMYYNPQQIPAEYLKPYALKGMIPGQSELAEEGGINHNLYNAAYENGPKNGVLTAIEDFLRDSSLNLSFQKVTSENGLGVMYENDPERDTYIRYVIASSGM</sequence>
<dbReference type="Pfam" id="PF13578">
    <property type="entry name" value="Methyltransf_24"/>
    <property type="match status" value="1"/>
</dbReference>
<keyword evidence="1" id="KW-0808">Transferase</keyword>
<evidence type="ECO:0000313" key="2">
    <source>
        <dbReference type="Proteomes" id="UP000005850"/>
    </source>
</evidence>
<dbReference type="STRING" id="1042163.BRLA_c035800"/>
<dbReference type="AlphaFoldDB" id="A0A075R5L9"/>
<dbReference type="RefSeq" id="WP_003336589.1">
    <property type="nucleotide sequence ID" value="NZ_CP007806.1"/>
</dbReference>
<protein>
    <submittedName>
        <fullName evidence="1">Putative O-methyltransferase</fullName>
    </submittedName>
</protein>
<gene>
    <name evidence="1" type="ORF">BRLA_c035800</name>
</gene>
<dbReference type="InterPro" id="IPR029063">
    <property type="entry name" value="SAM-dependent_MTases_sf"/>
</dbReference>
<name>A0A075R5L9_BRELA</name>
<reference evidence="1 2" key="1">
    <citation type="journal article" date="2011" name="J. Bacteriol.">
        <title>Genome sequence of Brevibacillus laterosporus LMG 15441, a pathogen of invertebrates.</title>
        <authorList>
            <person name="Djukic M."/>
            <person name="Poehlein A."/>
            <person name="Thurmer A."/>
            <person name="Daniel R."/>
        </authorList>
    </citation>
    <scope>NUCLEOTIDE SEQUENCE [LARGE SCALE GENOMIC DNA]</scope>
    <source>
        <strain evidence="1 2">LMG 15441</strain>
    </source>
</reference>
<accession>A0A075R5L9</accession>
<dbReference type="HOGENOM" id="CLU_1037657_0_0_9"/>
<dbReference type="SUPFAM" id="SSF53335">
    <property type="entry name" value="S-adenosyl-L-methionine-dependent methyltransferases"/>
    <property type="match status" value="1"/>
</dbReference>
<dbReference type="KEGG" id="blr:BRLA_c035800"/>
<dbReference type="Proteomes" id="UP000005850">
    <property type="component" value="Chromosome"/>
</dbReference>
<keyword evidence="1" id="KW-0489">Methyltransferase</keyword>
<dbReference type="GO" id="GO:0032259">
    <property type="term" value="P:methylation"/>
    <property type="evidence" value="ECO:0007669"/>
    <property type="project" value="UniProtKB-KW"/>
</dbReference>
<dbReference type="eggNOG" id="COG4122">
    <property type="taxonomic scope" value="Bacteria"/>
</dbReference>
<proteinExistence type="predicted"/>
<dbReference type="GO" id="GO:0008168">
    <property type="term" value="F:methyltransferase activity"/>
    <property type="evidence" value="ECO:0007669"/>
    <property type="project" value="UniProtKB-KW"/>
</dbReference>